<dbReference type="Proteomes" id="UP000077051">
    <property type="component" value="Unassembled WGS sequence"/>
</dbReference>
<dbReference type="OrthoDB" id="9445845at2759"/>
<feature type="region of interest" description="Disordered" evidence="1">
    <location>
        <begin position="1"/>
        <end position="23"/>
    </location>
</feature>
<evidence type="ECO:0000313" key="3">
    <source>
        <dbReference type="Proteomes" id="UP000077051"/>
    </source>
</evidence>
<evidence type="ECO:0008006" key="4">
    <source>
        <dbReference type="Google" id="ProtNLM"/>
    </source>
</evidence>
<dbReference type="STRING" id="747725.A0A168IQM9"/>
<comment type="caution">
    <text evidence="2">The sequence shown here is derived from an EMBL/GenBank/DDBJ whole genome shotgun (WGS) entry which is preliminary data.</text>
</comment>
<organism evidence="2 3">
    <name type="scientific">Mucor lusitanicus CBS 277.49</name>
    <dbReference type="NCBI Taxonomy" id="747725"/>
    <lineage>
        <taxon>Eukaryota</taxon>
        <taxon>Fungi</taxon>
        <taxon>Fungi incertae sedis</taxon>
        <taxon>Mucoromycota</taxon>
        <taxon>Mucoromycotina</taxon>
        <taxon>Mucoromycetes</taxon>
        <taxon>Mucorales</taxon>
        <taxon>Mucorineae</taxon>
        <taxon>Mucoraceae</taxon>
        <taxon>Mucor</taxon>
    </lineage>
</organism>
<dbReference type="AlphaFoldDB" id="A0A168IQM9"/>
<evidence type="ECO:0000313" key="2">
    <source>
        <dbReference type="EMBL" id="OAD00235.1"/>
    </source>
</evidence>
<dbReference type="Gene3D" id="2.40.70.10">
    <property type="entry name" value="Acid Proteases"/>
    <property type="match status" value="1"/>
</dbReference>
<dbReference type="SUPFAM" id="SSF57756">
    <property type="entry name" value="Retrovirus zinc finger-like domains"/>
    <property type="match status" value="1"/>
</dbReference>
<dbReference type="EMBL" id="AMYB01000007">
    <property type="protein sequence ID" value="OAD00235.1"/>
    <property type="molecule type" value="Genomic_DNA"/>
</dbReference>
<reference evidence="2 3" key="1">
    <citation type="submission" date="2015-06" db="EMBL/GenBank/DDBJ databases">
        <title>Expansion of signal transduction pathways in fungi by whole-genome duplication.</title>
        <authorList>
            <consortium name="DOE Joint Genome Institute"/>
            <person name="Corrochano L.M."/>
            <person name="Kuo A."/>
            <person name="Marcet-Houben M."/>
            <person name="Polaino S."/>
            <person name="Salamov A."/>
            <person name="Villalobos J.M."/>
            <person name="Alvarez M.I."/>
            <person name="Avalos J."/>
            <person name="Benito E.P."/>
            <person name="Benoit I."/>
            <person name="Burger G."/>
            <person name="Camino L.P."/>
            <person name="Canovas D."/>
            <person name="Cerda-Olmedo E."/>
            <person name="Cheng J.-F."/>
            <person name="Dominguez A."/>
            <person name="Elias M."/>
            <person name="Eslava A.P."/>
            <person name="Glaser F."/>
            <person name="Grimwood J."/>
            <person name="Gutierrez G."/>
            <person name="Heitman J."/>
            <person name="Henrissat B."/>
            <person name="Iturriaga E.A."/>
            <person name="Lang B.F."/>
            <person name="Lavin J.L."/>
            <person name="Lee S."/>
            <person name="Li W."/>
            <person name="Lindquist E."/>
            <person name="Lopez-Garcia S."/>
            <person name="Luque E.M."/>
            <person name="Marcos A.T."/>
            <person name="Martin J."/>
            <person name="Mccluskey K."/>
            <person name="Medina H.R."/>
            <person name="Miralles-Duran A."/>
            <person name="Miyazaki A."/>
            <person name="Munoz-Torres E."/>
            <person name="Oguiza J.A."/>
            <person name="Ohm R."/>
            <person name="Olmedo M."/>
            <person name="Orejas M."/>
            <person name="Ortiz-Castellanos L."/>
            <person name="Pisabarro A.G."/>
            <person name="Rodriguez-Romero J."/>
            <person name="Ruiz-Herrera J."/>
            <person name="Ruiz-Vazquez R."/>
            <person name="Sanz C."/>
            <person name="Schackwitz W."/>
            <person name="Schmutz J."/>
            <person name="Shahriari M."/>
            <person name="Shelest E."/>
            <person name="Silva-Franco F."/>
            <person name="Soanes D."/>
            <person name="Syed K."/>
            <person name="Tagua V.G."/>
            <person name="Talbot N.J."/>
            <person name="Thon M."/>
            <person name="De Vries R.P."/>
            <person name="Wiebenga A."/>
            <person name="Yadav J.S."/>
            <person name="Braun E.L."/>
            <person name="Baker S."/>
            <person name="Garre V."/>
            <person name="Horwitz B."/>
            <person name="Torres-Martinez S."/>
            <person name="Idnurm A."/>
            <person name="Herrera-Estrella A."/>
            <person name="Gabaldon T."/>
            <person name="Grigoriev I.V."/>
        </authorList>
    </citation>
    <scope>NUCLEOTIDE SEQUENCE [LARGE SCALE GENOMIC DNA]</scope>
    <source>
        <strain evidence="2 3">CBS 277.49</strain>
    </source>
</reference>
<protein>
    <recommendedName>
        <fullName evidence="4">CCHC-type zinc finger transcription factor</fullName>
    </recommendedName>
</protein>
<dbReference type="GO" id="GO:0008270">
    <property type="term" value="F:zinc ion binding"/>
    <property type="evidence" value="ECO:0007669"/>
    <property type="project" value="InterPro"/>
</dbReference>
<sequence length="177" mass="19419">MNNPLQNRPMTSTPSTTSTIPSVVSSPMELGATVKEVRRNNGLCLYCGESGYQVANCPNKGRKATESLGSIVVQEDTLLYSRLTSPPTETPNNEYPGNPPNVFPLATIQQPIKSRHANLIIIPVFVSYGPDENQQEPTEAMLDTGASSNSISRTFVDKLQLEYFSCPPGEELLYFFD</sequence>
<accession>A0A168IQM9</accession>
<dbReference type="GO" id="GO:0003676">
    <property type="term" value="F:nucleic acid binding"/>
    <property type="evidence" value="ECO:0007669"/>
    <property type="project" value="InterPro"/>
</dbReference>
<name>A0A168IQM9_MUCCL</name>
<dbReference type="VEuPathDB" id="FungiDB:MUCCIDRAFT_166028"/>
<feature type="compositionally biased region" description="Low complexity" evidence="1">
    <location>
        <begin position="9"/>
        <end position="23"/>
    </location>
</feature>
<evidence type="ECO:0000256" key="1">
    <source>
        <dbReference type="SAM" id="MobiDB-lite"/>
    </source>
</evidence>
<dbReference type="InterPro" id="IPR036875">
    <property type="entry name" value="Znf_CCHC_sf"/>
</dbReference>
<dbReference type="InterPro" id="IPR021109">
    <property type="entry name" value="Peptidase_aspartic_dom_sf"/>
</dbReference>
<gene>
    <name evidence="2" type="ORF">MUCCIDRAFT_166028</name>
</gene>
<proteinExistence type="predicted"/>
<keyword evidence="3" id="KW-1185">Reference proteome</keyword>